<name>A0A8S0SAS2_OLEEU</name>
<dbReference type="OrthoDB" id="691043at2759"/>
<protein>
    <submittedName>
        <fullName evidence="1">Uncharacterized protein</fullName>
    </submittedName>
</protein>
<accession>A0A8S0SAS2</accession>
<evidence type="ECO:0000313" key="1">
    <source>
        <dbReference type="EMBL" id="CAA2988554.1"/>
    </source>
</evidence>
<keyword evidence="2" id="KW-1185">Reference proteome</keyword>
<dbReference type="AlphaFoldDB" id="A0A8S0SAS2"/>
<dbReference type="EMBL" id="CACTIH010004004">
    <property type="protein sequence ID" value="CAA2988554.1"/>
    <property type="molecule type" value="Genomic_DNA"/>
</dbReference>
<dbReference type="PANTHER" id="PTHR33257">
    <property type="entry name" value="OS05G0165500 PROTEIN"/>
    <property type="match status" value="1"/>
</dbReference>
<gene>
    <name evidence="1" type="ORF">OLEA9_A017650</name>
</gene>
<dbReference type="Proteomes" id="UP000594638">
    <property type="component" value="Unassembled WGS sequence"/>
</dbReference>
<comment type="caution">
    <text evidence="1">The sequence shown here is derived from an EMBL/GenBank/DDBJ whole genome shotgun (WGS) entry which is preliminary data.</text>
</comment>
<proteinExistence type="predicted"/>
<evidence type="ECO:0000313" key="2">
    <source>
        <dbReference type="Proteomes" id="UP000594638"/>
    </source>
</evidence>
<organism evidence="1 2">
    <name type="scientific">Olea europaea subsp. europaea</name>
    <dbReference type="NCBI Taxonomy" id="158383"/>
    <lineage>
        <taxon>Eukaryota</taxon>
        <taxon>Viridiplantae</taxon>
        <taxon>Streptophyta</taxon>
        <taxon>Embryophyta</taxon>
        <taxon>Tracheophyta</taxon>
        <taxon>Spermatophyta</taxon>
        <taxon>Magnoliopsida</taxon>
        <taxon>eudicotyledons</taxon>
        <taxon>Gunneridae</taxon>
        <taxon>Pentapetalae</taxon>
        <taxon>asterids</taxon>
        <taxon>lamiids</taxon>
        <taxon>Lamiales</taxon>
        <taxon>Oleaceae</taxon>
        <taxon>Oleeae</taxon>
        <taxon>Olea</taxon>
    </lineage>
</organism>
<dbReference type="PANTHER" id="PTHR33257:SF4">
    <property type="entry name" value="EXPRESSED PROTEIN"/>
    <property type="match status" value="1"/>
</dbReference>
<reference evidence="1 2" key="1">
    <citation type="submission" date="2019-12" db="EMBL/GenBank/DDBJ databases">
        <authorList>
            <person name="Alioto T."/>
            <person name="Alioto T."/>
            <person name="Gomez Garrido J."/>
        </authorList>
    </citation>
    <scope>NUCLEOTIDE SEQUENCE [LARGE SCALE GENOMIC DNA]</scope>
</reference>
<sequence>MPIGSSPDFEKRSFEIKNDDKFFSRLLTKETSKTNPSLRVYYGDVSGTVPFMWETCPGTPKHHSFYDTSLIPPLTPPPYYSTNINKPIKRNSRSKLLYTLLRRINPKKVNQFGMSSSSSSSMSCVHEGRRQFSRRGTMLDDDRQKVCPSRLSLFTKKALLSVVGHRSG</sequence>
<dbReference type="Gramene" id="OE9A017650T1">
    <property type="protein sequence ID" value="OE9A017650C1"/>
    <property type="gene ID" value="OE9A017650"/>
</dbReference>